<dbReference type="EMBL" id="JAJEKE010000001">
    <property type="protein sequence ID" value="MCQ1528419.1"/>
    <property type="molecule type" value="Genomic_DNA"/>
</dbReference>
<proteinExistence type="predicted"/>
<dbReference type="InterPro" id="IPR021377">
    <property type="entry name" value="DUF3006"/>
</dbReference>
<sequence>MRYIIDRFEGDYAVCEDENKEVVNIERARIPAEAKEGDVLVIHEDKICLDIDETIKRKEHIQRLMDDLWVTETTESH</sequence>
<accession>A0ABT1NAY1</accession>
<evidence type="ECO:0000313" key="2">
    <source>
        <dbReference type="Proteomes" id="UP001651880"/>
    </source>
</evidence>
<gene>
    <name evidence="1" type="ORF">LJD61_02495</name>
</gene>
<dbReference type="Pfam" id="PF11213">
    <property type="entry name" value="DUF3006"/>
    <property type="match status" value="1"/>
</dbReference>
<comment type="caution">
    <text evidence="1">The sequence shown here is derived from an EMBL/GenBank/DDBJ whole genome shotgun (WGS) entry which is preliminary data.</text>
</comment>
<dbReference type="RefSeq" id="WP_255225900.1">
    <property type="nucleotide sequence ID" value="NZ_JAJEKE010000001.1"/>
</dbReference>
<reference evidence="1 2" key="1">
    <citation type="submission" date="2021-10" db="EMBL/GenBank/DDBJ databases">
        <title>Lutispora strain m25 sp. nov., a thermophilic, non-spore-forming bacterium isolated from a lab-scale methanogenic bioreactor digesting anaerobic sludge.</title>
        <authorList>
            <person name="El Houari A."/>
            <person name="Mcdonald J."/>
        </authorList>
    </citation>
    <scope>NUCLEOTIDE SEQUENCE [LARGE SCALE GENOMIC DNA]</scope>
    <source>
        <strain evidence="2">m25</strain>
    </source>
</reference>
<keyword evidence="2" id="KW-1185">Reference proteome</keyword>
<organism evidence="1 2">
    <name type="scientific">Lutispora saccharofermentans</name>
    <dbReference type="NCBI Taxonomy" id="3024236"/>
    <lineage>
        <taxon>Bacteria</taxon>
        <taxon>Bacillati</taxon>
        <taxon>Bacillota</taxon>
        <taxon>Clostridia</taxon>
        <taxon>Lutisporales</taxon>
        <taxon>Lutisporaceae</taxon>
        <taxon>Lutispora</taxon>
    </lineage>
</organism>
<evidence type="ECO:0000313" key="1">
    <source>
        <dbReference type="EMBL" id="MCQ1528419.1"/>
    </source>
</evidence>
<protein>
    <submittedName>
        <fullName evidence="1">DUF3006 domain-containing protein</fullName>
    </submittedName>
</protein>
<name>A0ABT1NAY1_9FIRM</name>
<dbReference type="Proteomes" id="UP001651880">
    <property type="component" value="Unassembled WGS sequence"/>
</dbReference>